<keyword evidence="1" id="KW-0472">Membrane</keyword>
<dbReference type="RefSeq" id="WP_207598246.1">
    <property type="nucleotide sequence ID" value="NZ_JAFNJU010000001.1"/>
</dbReference>
<proteinExistence type="predicted"/>
<dbReference type="Proteomes" id="UP000664218">
    <property type="component" value="Unassembled WGS sequence"/>
</dbReference>
<dbReference type="EMBL" id="JAFNJU010000001">
    <property type="protein sequence ID" value="MBO1263740.1"/>
    <property type="molecule type" value="Genomic_DNA"/>
</dbReference>
<evidence type="ECO:0000313" key="3">
    <source>
        <dbReference type="Proteomes" id="UP000664218"/>
    </source>
</evidence>
<comment type="caution">
    <text evidence="2">The sequence shown here is derived from an EMBL/GenBank/DDBJ whole genome shotgun (WGS) entry which is preliminary data.</text>
</comment>
<feature type="transmembrane region" description="Helical" evidence="1">
    <location>
        <begin position="51"/>
        <end position="74"/>
    </location>
</feature>
<reference evidence="2" key="1">
    <citation type="submission" date="2021-03" db="EMBL/GenBank/DDBJ databases">
        <title>Proteiniclasticum marinus sp. nov., isolated from tidal flat sediment.</title>
        <authorList>
            <person name="Namirimu T."/>
            <person name="Yang J.-A."/>
            <person name="Yang S.-H."/>
            <person name="Kim Y.-J."/>
            <person name="Kwon K.K."/>
        </authorList>
    </citation>
    <scope>NUCLEOTIDE SEQUENCE</scope>
    <source>
        <strain evidence="2">SCR006</strain>
    </source>
</reference>
<keyword evidence="3" id="KW-1185">Reference proteome</keyword>
<keyword evidence="1" id="KW-1133">Transmembrane helix</keyword>
<evidence type="ECO:0000256" key="1">
    <source>
        <dbReference type="SAM" id="Phobius"/>
    </source>
</evidence>
<accession>A0A939H8S9</accession>
<dbReference type="AlphaFoldDB" id="A0A939H8S9"/>
<keyword evidence="1" id="KW-0812">Transmembrane</keyword>
<sequence length="116" mass="13585">MNEHKDFDRLIRNAFDDMRVSEKRKEVFIVEPFYDRKKLLRISKEKKERKVIMVMTTLAVILFNYAMSFLLGVAAALPLWAVNLTAVLFIIVSLSVIILFYGLNKLHINHKEALYP</sequence>
<protein>
    <submittedName>
        <fullName evidence="2">Uncharacterized protein</fullName>
    </submittedName>
</protein>
<evidence type="ECO:0000313" key="2">
    <source>
        <dbReference type="EMBL" id="MBO1263740.1"/>
    </source>
</evidence>
<organism evidence="2 3">
    <name type="scientific">Proteiniclasticum aestuarii</name>
    <dbReference type="NCBI Taxonomy" id="2817862"/>
    <lineage>
        <taxon>Bacteria</taxon>
        <taxon>Bacillati</taxon>
        <taxon>Bacillota</taxon>
        <taxon>Clostridia</taxon>
        <taxon>Eubacteriales</taxon>
        <taxon>Clostridiaceae</taxon>
        <taxon>Proteiniclasticum</taxon>
    </lineage>
</organism>
<feature type="transmembrane region" description="Helical" evidence="1">
    <location>
        <begin position="80"/>
        <end position="103"/>
    </location>
</feature>
<name>A0A939H8S9_9CLOT</name>
<gene>
    <name evidence="2" type="ORF">J3A84_01615</name>
</gene>